<evidence type="ECO:0000313" key="2">
    <source>
        <dbReference type="EMBL" id="QGX97234.1"/>
    </source>
</evidence>
<sequence>MNTEPYCRLHLFFATENSQAVILRQGPSKTFRMILWDRDTDRFEDGQWLKHKVYAERCDISPDGRHFIYFALDGRWGSEAKGSYTAISRPPYFTALALFPQGDTWGGGGVFIDTTRYVADGDKDIIGQATGLSRLSRVEPSAECPSGLRTPKGACVRLSKAKALRAHQTTPGQHPDLSKYDTKGGKLWRRRGQELTLIRDFTDMAFEPITAPYDTRPRGSSEMAPMPWHPLDRDGS</sequence>
<dbReference type="OrthoDB" id="1434485at2"/>
<dbReference type="KEGG" id="rom:EI983_02660"/>
<feature type="region of interest" description="Disordered" evidence="1">
    <location>
        <begin position="212"/>
        <end position="236"/>
    </location>
</feature>
<dbReference type="AlphaFoldDB" id="A0A6I6IMC2"/>
<protein>
    <submittedName>
        <fullName evidence="2">Uncharacterized protein</fullName>
    </submittedName>
</protein>
<evidence type="ECO:0000313" key="3">
    <source>
        <dbReference type="Proteomes" id="UP000428330"/>
    </source>
</evidence>
<dbReference type="EMBL" id="CP034348">
    <property type="protein sequence ID" value="QGX97234.1"/>
    <property type="molecule type" value="Genomic_DNA"/>
</dbReference>
<gene>
    <name evidence="2" type="ORF">EI983_02660</name>
</gene>
<evidence type="ECO:0000256" key="1">
    <source>
        <dbReference type="SAM" id="MobiDB-lite"/>
    </source>
</evidence>
<dbReference type="Proteomes" id="UP000428330">
    <property type="component" value="Chromosome"/>
</dbReference>
<reference evidence="3" key="1">
    <citation type="submission" date="2018-12" db="EMBL/GenBank/DDBJ databases">
        <title>Complete genome sequence of Roseovarius sp. MME-070.</title>
        <authorList>
            <person name="Nam Y.-D."/>
            <person name="Kang J."/>
            <person name="Chung W.-H."/>
            <person name="Park Y.S."/>
        </authorList>
    </citation>
    <scope>NUCLEOTIDE SEQUENCE [LARGE SCALE GENOMIC DNA]</scope>
    <source>
        <strain evidence="3">MME-070</strain>
    </source>
</reference>
<organism evidence="2 3">
    <name type="scientific">Roseovarius faecimaris</name>
    <dbReference type="NCBI Taxonomy" id="2494550"/>
    <lineage>
        <taxon>Bacteria</taxon>
        <taxon>Pseudomonadati</taxon>
        <taxon>Pseudomonadota</taxon>
        <taxon>Alphaproteobacteria</taxon>
        <taxon>Rhodobacterales</taxon>
        <taxon>Roseobacteraceae</taxon>
        <taxon>Roseovarius</taxon>
    </lineage>
</organism>
<keyword evidence="3" id="KW-1185">Reference proteome</keyword>
<dbReference type="RefSeq" id="WP_157705741.1">
    <property type="nucleotide sequence ID" value="NZ_CP034348.1"/>
</dbReference>
<name>A0A6I6IMC2_9RHOB</name>
<accession>A0A6I6IMC2</accession>
<proteinExistence type="predicted"/>